<accession>A0A0D2FDZ1</accession>
<dbReference type="OrthoDB" id="10253869at2759"/>
<keyword evidence="2" id="KW-1185">Reference proteome</keyword>
<dbReference type="EMBL" id="KN847483">
    <property type="protein sequence ID" value="KIX00307.1"/>
    <property type="molecule type" value="Genomic_DNA"/>
</dbReference>
<organism evidence="1 2">
    <name type="scientific">Rhinocladiella mackenziei CBS 650.93</name>
    <dbReference type="NCBI Taxonomy" id="1442369"/>
    <lineage>
        <taxon>Eukaryota</taxon>
        <taxon>Fungi</taxon>
        <taxon>Dikarya</taxon>
        <taxon>Ascomycota</taxon>
        <taxon>Pezizomycotina</taxon>
        <taxon>Eurotiomycetes</taxon>
        <taxon>Chaetothyriomycetidae</taxon>
        <taxon>Chaetothyriales</taxon>
        <taxon>Herpotrichiellaceae</taxon>
        <taxon>Rhinocladiella</taxon>
    </lineage>
</organism>
<dbReference type="STRING" id="1442369.A0A0D2FDZ1"/>
<evidence type="ECO:0000313" key="2">
    <source>
        <dbReference type="Proteomes" id="UP000053617"/>
    </source>
</evidence>
<reference evidence="1 2" key="1">
    <citation type="submission" date="2015-01" db="EMBL/GenBank/DDBJ databases">
        <title>The Genome Sequence of Rhinocladiella mackenzie CBS 650.93.</title>
        <authorList>
            <consortium name="The Broad Institute Genomics Platform"/>
            <person name="Cuomo C."/>
            <person name="de Hoog S."/>
            <person name="Gorbushina A."/>
            <person name="Stielow B."/>
            <person name="Teixiera M."/>
            <person name="Abouelleil A."/>
            <person name="Chapman S.B."/>
            <person name="Priest M."/>
            <person name="Young S.K."/>
            <person name="Wortman J."/>
            <person name="Nusbaum C."/>
            <person name="Birren B."/>
        </authorList>
    </citation>
    <scope>NUCLEOTIDE SEQUENCE [LARGE SCALE GENOMIC DNA]</scope>
    <source>
        <strain evidence="1 2">CBS 650.93</strain>
    </source>
</reference>
<name>A0A0D2FDZ1_9EURO</name>
<dbReference type="GeneID" id="25298517"/>
<gene>
    <name evidence="1" type="ORF">Z518_10446</name>
</gene>
<dbReference type="RefSeq" id="XP_013267443.1">
    <property type="nucleotide sequence ID" value="XM_013411989.1"/>
</dbReference>
<dbReference type="HOGENOM" id="CLU_2795326_0_0_1"/>
<proteinExistence type="predicted"/>
<dbReference type="Proteomes" id="UP000053617">
    <property type="component" value="Unassembled WGS sequence"/>
</dbReference>
<protein>
    <submittedName>
        <fullName evidence="1">Uncharacterized protein</fullName>
    </submittedName>
</protein>
<sequence length="68" mass="8126">MSWHFNASKFWDEIRANKVTAYDFMGATLALTYKQKPNAFDRGHRVRFVWEIPISNIAEDYEKRFGRP</sequence>
<dbReference type="AlphaFoldDB" id="A0A0D2FDZ1"/>
<evidence type="ECO:0000313" key="1">
    <source>
        <dbReference type="EMBL" id="KIX00307.1"/>
    </source>
</evidence>